<dbReference type="RefSeq" id="WP_115755256.1">
    <property type="nucleotide sequence ID" value="NZ_QFCQ01000024.1"/>
</dbReference>
<name>A0A3D8PCG5_9RHOB</name>
<reference evidence="1 2" key="1">
    <citation type="submission" date="2018-05" db="EMBL/GenBank/DDBJ databases">
        <title>Whole genome sequencing of Paracoccus thiocyanatus SST.</title>
        <authorList>
            <person name="Ghosh W."/>
            <person name="Rameez M.J."/>
            <person name="Roy C."/>
        </authorList>
    </citation>
    <scope>NUCLEOTIDE SEQUENCE [LARGE SCALE GENOMIC DNA]</scope>
    <source>
        <strain evidence="1 2">SST</strain>
    </source>
</reference>
<protein>
    <submittedName>
        <fullName evidence="1">Uncharacterized protein</fullName>
    </submittedName>
</protein>
<dbReference type="EMBL" id="QFCQ01000024">
    <property type="protein sequence ID" value="RDW13766.1"/>
    <property type="molecule type" value="Genomic_DNA"/>
</dbReference>
<gene>
    <name evidence="1" type="ORF">DIE28_06485</name>
</gene>
<comment type="caution">
    <text evidence="1">The sequence shown here is derived from an EMBL/GenBank/DDBJ whole genome shotgun (WGS) entry which is preliminary data.</text>
</comment>
<evidence type="ECO:0000313" key="1">
    <source>
        <dbReference type="EMBL" id="RDW13766.1"/>
    </source>
</evidence>
<keyword evidence="2" id="KW-1185">Reference proteome</keyword>
<accession>A0A3D8PCG5</accession>
<dbReference type="Proteomes" id="UP000256679">
    <property type="component" value="Unassembled WGS sequence"/>
</dbReference>
<proteinExistence type="predicted"/>
<organism evidence="1 2">
    <name type="scientific">Paracoccus thiocyanatus</name>
    <dbReference type="NCBI Taxonomy" id="34006"/>
    <lineage>
        <taxon>Bacteria</taxon>
        <taxon>Pseudomonadati</taxon>
        <taxon>Pseudomonadota</taxon>
        <taxon>Alphaproteobacteria</taxon>
        <taxon>Rhodobacterales</taxon>
        <taxon>Paracoccaceae</taxon>
        <taxon>Paracoccus</taxon>
    </lineage>
</organism>
<sequence>MSEQEPTNAHLLAASAAIALESRRLIERTDRTSFQDVGDTLDALHEHLAVAGGSLLFLARRLGCEAEVERMVKEGQQRVDAFRACRGLGGRA</sequence>
<evidence type="ECO:0000313" key="2">
    <source>
        <dbReference type="Proteomes" id="UP000256679"/>
    </source>
</evidence>
<dbReference type="AlphaFoldDB" id="A0A3D8PCG5"/>